<sequence>MPIDQLNLAKLAVLCPIPTSFSNLILPSGPTVKDLLAFKQLPPVTDKHVTVSFGGRTTLLTEKNVQILRMMHVPPVRQLNELLENAIHTYHNSDHALQYPSPTSSPITGNPALVSLPLSQYYANQHNARIREEKGEKAANIKFSGIRTEASRQNSDKSSAVEDPANDEAVDEWLDNPLEPAPPRLDKFLAIQTPVNFSSKRVVSMLTDSDSDAQDNGDNELRSASSTDIPGDDNDYTIDFSD</sequence>
<proteinExistence type="predicted"/>
<evidence type="ECO:0000313" key="2">
    <source>
        <dbReference type="EMBL" id="PBK80757.1"/>
    </source>
</evidence>
<keyword evidence="3" id="KW-1185">Reference proteome</keyword>
<dbReference type="AlphaFoldDB" id="A0A2H3CVG6"/>
<accession>A0A2H3CVG6</accession>
<reference evidence="3" key="1">
    <citation type="journal article" date="2017" name="Nat. Ecol. Evol.">
        <title>Genome expansion and lineage-specific genetic innovations in the forest pathogenic fungi Armillaria.</title>
        <authorList>
            <person name="Sipos G."/>
            <person name="Prasanna A.N."/>
            <person name="Walter M.C."/>
            <person name="O'Connor E."/>
            <person name="Balint B."/>
            <person name="Krizsan K."/>
            <person name="Kiss B."/>
            <person name="Hess J."/>
            <person name="Varga T."/>
            <person name="Slot J."/>
            <person name="Riley R."/>
            <person name="Boka B."/>
            <person name="Rigling D."/>
            <person name="Barry K."/>
            <person name="Lee J."/>
            <person name="Mihaltcheva S."/>
            <person name="LaButti K."/>
            <person name="Lipzen A."/>
            <person name="Waldron R."/>
            <person name="Moloney N.M."/>
            <person name="Sperisen C."/>
            <person name="Kredics L."/>
            <person name="Vagvoelgyi C."/>
            <person name="Patrignani A."/>
            <person name="Fitzpatrick D."/>
            <person name="Nagy I."/>
            <person name="Doyle S."/>
            <person name="Anderson J.B."/>
            <person name="Grigoriev I.V."/>
            <person name="Gueldener U."/>
            <person name="Muensterkoetter M."/>
            <person name="Nagy L.G."/>
        </authorList>
    </citation>
    <scope>NUCLEOTIDE SEQUENCE [LARGE SCALE GENOMIC DNA]</scope>
    <source>
        <strain evidence="3">Ar21-2</strain>
    </source>
</reference>
<dbReference type="InParanoid" id="A0A2H3CVG6"/>
<feature type="compositionally biased region" description="Acidic residues" evidence="1">
    <location>
        <begin position="230"/>
        <end position="242"/>
    </location>
</feature>
<gene>
    <name evidence="2" type="ORF">ARMGADRAFT_1091912</name>
</gene>
<protein>
    <submittedName>
        <fullName evidence="2">Uncharacterized protein</fullName>
    </submittedName>
</protein>
<organism evidence="2 3">
    <name type="scientific">Armillaria gallica</name>
    <name type="common">Bulbous honey fungus</name>
    <name type="synonym">Armillaria bulbosa</name>
    <dbReference type="NCBI Taxonomy" id="47427"/>
    <lineage>
        <taxon>Eukaryota</taxon>
        <taxon>Fungi</taxon>
        <taxon>Dikarya</taxon>
        <taxon>Basidiomycota</taxon>
        <taxon>Agaricomycotina</taxon>
        <taxon>Agaricomycetes</taxon>
        <taxon>Agaricomycetidae</taxon>
        <taxon>Agaricales</taxon>
        <taxon>Marasmiineae</taxon>
        <taxon>Physalacriaceae</taxon>
        <taxon>Armillaria</taxon>
    </lineage>
</organism>
<feature type="region of interest" description="Disordered" evidence="1">
    <location>
        <begin position="206"/>
        <end position="242"/>
    </location>
</feature>
<evidence type="ECO:0000256" key="1">
    <source>
        <dbReference type="SAM" id="MobiDB-lite"/>
    </source>
</evidence>
<evidence type="ECO:0000313" key="3">
    <source>
        <dbReference type="Proteomes" id="UP000217790"/>
    </source>
</evidence>
<name>A0A2H3CVG6_ARMGA</name>
<dbReference type="Proteomes" id="UP000217790">
    <property type="component" value="Unassembled WGS sequence"/>
</dbReference>
<feature type="compositionally biased region" description="Acidic residues" evidence="1">
    <location>
        <begin position="209"/>
        <end position="218"/>
    </location>
</feature>
<feature type="region of interest" description="Disordered" evidence="1">
    <location>
        <begin position="144"/>
        <end position="166"/>
    </location>
</feature>
<dbReference type="EMBL" id="KZ293740">
    <property type="protein sequence ID" value="PBK80757.1"/>
    <property type="molecule type" value="Genomic_DNA"/>
</dbReference>